<keyword evidence="2" id="KW-1185">Reference proteome</keyword>
<name>A0ABT0W7R4_9BACI</name>
<reference evidence="1 2" key="1">
    <citation type="submission" date="2022-06" db="EMBL/GenBank/DDBJ databases">
        <authorList>
            <person name="Jeon C.O."/>
        </authorList>
    </citation>
    <scope>NUCLEOTIDE SEQUENCE [LARGE SCALE GENOMIC DNA]</scope>
    <source>
        <strain evidence="1 2">KCTC 13943</strain>
    </source>
</reference>
<evidence type="ECO:0000313" key="1">
    <source>
        <dbReference type="EMBL" id="MCM2532366.1"/>
    </source>
</evidence>
<gene>
    <name evidence="1" type="ORF">NDK43_08145</name>
</gene>
<accession>A0ABT0W7R4</accession>
<sequence>MSEIQLSSRMERAKHSLKQNEYLNLPDLQFFNWCNQQYNINRGVYNTVDQWFYDNGLEEILPRRLYILSFLRFVLDKELVSGPQKFIRFGNGGLVKQLKEFIKIKDNESEKPSLYLYST</sequence>
<protein>
    <submittedName>
        <fullName evidence="1">Uncharacterized protein</fullName>
    </submittedName>
</protein>
<dbReference type="EMBL" id="JAMQCR010000001">
    <property type="protein sequence ID" value="MCM2532366.1"/>
    <property type="molecule type" value="Genomic_DNA"/>
</dbReference>
<evidence type="ECO:0000313" key="2">
    <source>
        <dbReference type="Proteomes" id="UP001523262"/>
    </source>
</evidence>
<proteinExistence type="predicted"/>
<organism evidence="1 2">
    <name type="scientific">Neobacillus pocheonensis</name>
    <dbReference type="NCBI Taxonomy" id="363869"/>
    <lineage>
        <taxon>Bacteria</taxon>
        <taxon>Bacillati</taxon>
        <taxon>Bacillota</taxon>
        <taxon>Bacilli</taxon>
        <taxon>Bacillales</taxon>
        <taxon>Bacillaceae</taxon>
        <taxon>Neobacillus</taxon>
    </lineage>
</organism>
<dbReference type="Proteomes" id="UP001523262">
    <property type="component" value="Unassembled WGS sequence"/>
</dbReference>
<comment type="caution">
    <text evidence="1">The sequence shown here is derived from an EMBL/GenBank/DDBJ whole genome shotgun (WGS) entry which is preliminary data.</text>
</comment>